<organism evidence="3 4">
    <name type="scientific">Rufibacter hautae</name>
    <dbReference type="NCBI Taxonomy" id="2595005"/>
    <lineage>
        <taxon>Bacteria</taxon>
        <taxon>Pseudomonadati</taxon>
        <taxon>Bacteroidota</taxon>
        <taxon>Cytophagia</taxon>
        <taxon>Cytophagales</taxon>
        <taxon>Hymenobacteraceae</taxon>
        <taxon>Rufibacter</taxon>
    </lineage>
</organism>
<protein>
    <submittedName>
        <fullName evidence="3">SH3 domain-containing protein</fullName>
    </submittedName>
</protein>
<feature type="transmembrane region" description="Helical" evidence="1">
    <location>
        <begin position="173"/>
        <end position="191"/>
    </location>
</feature>
<keyword evidence="4" id="KW-1185">Reference proteome</keyword>
<keyword evidence="1" id="KW-1133">Transmembrane helix</keyword>
<feature type="domain" description="SH3b" evidence="2">
    <location>
        <begin position="192"/>
        <end position="254"/>
    </location>
</feature>
<sequence length="263" mass="31078">MQKYNPFLKMPNIFRKFYLLFYVTGFFWIQPVMAQSPSEKLAQADFLYNQHRYTQALQIYEQLLSQKRIYSPQMLLKMAYIHEGLQQYTQSMHYLQLYYSKHPSRSVLRKMEEVGLQQHLSGYEYTDWNFFKTQFYKYYTQILELLLVMAVISITLLLVNWSKKKPISPEIKLMVLAYLAFVFYFANFLSLDQQGIIRNSNVPIMAAPSAGAGLVATVSLGHKVNILGEQDIWYRIEWEDQTAYIRKNNLLLLPQPLGDKNLF</sequence>
<accession>A0A5B6T950</accession>
<reference evidence="3 4" key="1">
    <citation type="submission" date="2019-07" db="EMBL/GenBank/DDBJ databases">
        <title>Rufibacter sp. nov., isolated from lake sediment.</title>
        <authorList>
            <person name="Qu J.-H."/>
        </authorList>
    </citation>
    <scope>NUCLEOTIDE SEQUENCE [LARGE SCALE GENOMIC DNA]</scope>
    <source>
        <strain evidence="3 4">NBS58-1</strain>
    </source>
</reference>
<comment type="caution">
    <text evidence="3">The sequence shown here is derived from an EMBL/GenBank/DDBJ whole genome shotgun (WGS) entry which is preliminary data.</text>
</comment>
<dbReference type="Pfam" id="PF08239">
    <property type="entry name" value="SH3_3"/>
    <property type="match status" value="1"/>
</dbReference>
<keyword evidence="1" id="KW-0472">Membrane</keyword>
<evidence type="ECO:0000256" key="1">
    <source>
        <dbReference type="SAM" id="Phobius"/>
    </source>
</evidence>
<feature type="transmembrane region" description="Helical" evidence="1">
    <location>
        <begin position="138"/>
        <end position="161"/>
    </location>
</feature>
<dbReference type="SUPFAM" id="SSF48452">
    <property type="entry name" value="TPR-like"/>
    <property type="match status" value="1"/>
</dbReference>
<dbReference type="AlphaFoldDB" id="A0A5B6T950"/>
<gene>
    <name evidence="3" type="ORF">FOA19_20260</name>
</gene>
<dbReference type="InterPro" id="IPR003646">
    <property type="entry name" value="SH3-like_bac-type"/>
</dbReference>
<evidence type="ECO:0000259" key="2">
    <source>
        <dbReference type="SMART" id="SM00287"/>
    </source>
</evidence>
<dbReference type="InterPro" id="IPR011990">
    <property type="entry name" value="TPR-like_helical_dom_sf"/>
</dbReference>
<evidence type="ECO:0000313" key="3">
    <source>
        <dbReference type="EMBL" id="KAA3436716.1"/>
    </source>
</evidence>
<dbReference type="OrthoDB" id="977366at2"/>
<dbReference type="SMART" id="SM00287">
    <property type="entry name" value="SH3b"/>
    <property type="match status" value="1"/>
</dbReference>
<name>A0A5B6T950_9BACT</name>
<dbReference type="Gene3D" id="2.30.30.40">
    <property type="entry name" value="SH3 Domains"/>
    <property type="match status" value="1"/>
</dbReference>
<dbReference type="EMBL" id="VKKY01000003">
    <property type="protein sequence ID" value="KAA3436716.1"/>
    <property type="molecule type" value="Genomic_DNA"/>
</dbReference>
<dbReference type="Proteomes" id="UP000324133">
    <property type="component" value="Unassembled WGS sequence"/>
</dbReference>
<proteinExistence type="predicted"/>
<keyword evidence="1" id="KW-0812">Transmembrane</keyword>
<evidence type="ECO:0000313" key="4">
    <source>
        <dbReference type="Proteomes" id="UP000324133"/>
    </source>
</evidence>
<dbReference type="Gene3D" id="1.25.40.10">
    <property type="entry name" value="Tetratricopeptide repeat domain"/>
    <property type="match status" value="1"/>
</dbReference>